<dbReference type="EMBL" id="JYDP01000047">
    <property type="protein sequence ID" value="KRZ11726.1"/>
    <property type="molecule type" value="Genomic_DNA"/>
</dbReference>
<reference evidence="1 2" key="1">
    <citation type="submission" date="2015-01" db="EMBL/GenBank/DDBJ databases">
        <title>Evolution of Trichinella species and genotypes.</title>
        <authorList>
            <person name="Korhonen P.K."/>
            <person name="Edoardo P."/>
            <person name="Giuseppe L.R."/>
            <person name="Gasser R.B."/>
        </authorList>
    </citation>
    <scope>NUCLEOTIDE SEQUENCE [LARGE SCALE GENOMIC DNA]</scope>
    <source>
        <strain evidence="1">ISS1029</strain>
    </source>
</reference>
<comment type="caution">
    <text evidence="1">The sequence shown here is derived from an EMBL/GenBank/DDBJ whole genome shotgun (WGS) entry which is preliminary data.</text>
</comment>
<proteinExistence type="predicted"/>
<dbReference type="AlphaFoldDB" id="A0A0V1HLU2"/>
<keyword evidence="2" id="KW-1185">Reference proteome</keyword>
<name>A0A0V1HLU2_9BILA</name>
<accession>A0A0V1HLU2</accession>
<sequence>MIFQVVAVQIQTIHHSLLHFLNLNSSPCDNIPISQCCYHRPCIIGYPSTPFPFYQTELHVTLNVQSNLATLII</sequence>
<evidence type="ECO:0000313" key="2">
    <source>
        <dbReference type="Proteomes" id="UP000055024"/>
    </source>
</evidence>
<organism evidence="1 2">
    <name type="scientific">Trichinella zimbabwensis</name>
    <dbReference type="NCBI Taxonomy" id="268475"/>
    <lineage>
        <taxon>Eukaryota</taxon>
        <taxon>Metazoa</taxon>
        <taxon>Ecdysozoa</taxon>
        <taxon>Nematoda</taxon>
        <taxon>Enoplea</taxon>
        <taxon>Dorylaimia</taxon>
        <taxon>Trichinellida</taxon>
        <taxon>Trichinellidae</taxon>
        <taxon>Trichinella</taxon>
    </lineage>
</organism>
<evidence type="ECO:0000313" key="1">
    <source>
        <dbReference type="EMBL" id="KRZ11726.1"/>
    </source>
</evidence>
<gene>
    <name evidence="1" type="ORF">T11_3379</name>
</gene>
<protein>
    <submittedName>
        <fullName evidence="1">Uncharacterized protein</fullName>
    </submittedName>
</protein>
<dbReference type="Proteomes" id="UP000055024">
    <property type="component" value="Unassembled WGS sequence"/>
</dbReference>